<dbReference type="GO" id="GO:0022857">
    <property type="term" value="F:transmembrane transporter activity"/>
    <property type="evidence" value="ECO:0007669"/>
    <property type="project" value="UniProtKB-UniRule"/>
</dbReference>
<evidence type="ECO:0000256" key="4">
    <source>
        <dbReference type="ARBA" id="ARBA00022519"/>
    </source>
</evidence>
<evidence type="ECO:0000313" key="11">
    <source>
        <dbReference type="EMBL" id="KEO55424.1"/>
    </source>
</evidence>
<evidence type="ECO:0000259" key="10">
    <source>
        <dbReference type="Pfam" id="PF04290"/>
    </source>
</evidence>
<keyword evidence="6 9" id="KW-1133">Transmembrane helix</keyword>
<keyword evidence="5 9" id="KW-0812">Transmembrane</keyword>
<evidence type="ECO:0000256" key="9">
    <source>
        <dbReference type="RuleBase" id="RU369079"/>
    </source>
</evidence>
<feature type="domain" description="Tripartite ATP-independent periplasmic transporters DctQ component" evidence="10">
    <location>
        <begin position="27"/>
        <end position="156"/>
    </location>
</feature>
<keyword evidence="3" id="KW-1003">Cell membrane</keyword>
<feature type="transmembrane region" description="Helical" evidence="9">
    <location>
        <begin position="12"/>
        <end position="33"/>
    </location>
</feature>
<organism evidence="11 12">
    <name type="scientific">Thioclava pacifica DSM 10166</name>
    <dbReference type="NCBI Taxonomy" id="1353537"/>
    <lineage>
        <taxon>Bacteria</taxon>
        <taxon>Pseudomonadati</taxon>
        <taxon>Pseudomonadota</taxon>
        <taxon>Alphaproteobacteria</taxon>
        <taxon>Rhodobacterales</taxon>
        <taxon>Paracoccaceae</taxon>
        <taxon>Thioclava</taxon>
    </lineage>
</organism>
<comment type="function">
    <text evidence="9">Part of the tripartite ATP-independent periplasmic (TRAP) transport system.</text>
</comment>
<dbReference type="GO" id="GO:0015740">
    <property type="term" value="P:C4-dicarboxylate transport"/>
    <property type="evidence" value="ECO:0007669"/>
    <property type="project" value="TreeGrafter"/>
</dbReference>
<dbReference type="GO" id="GO:0005886">
    <property type="term" value="C:plasma membrane"/>
    <property type="evidence" value="ECO:0007669"/>
    <property type="project" value="UniProtKB-SubCell"/>
</dbReference>
<dbReference type="PANTHER" id="PTHR35011">
    <property type="entry name" value="2,3-DIKETO-L-GULONATE TRAP TRANSPORTER SMALL PERMEASE PROTEIN YIAM"/>
    <property type="match status" value="1"/>
</dbReference>
<evidence type="ECO:0000256" key="6">
    <source>
        <dbReference type="ARBA" id="ARBA00022989"/>
    </source>
</evidence>
<accession>A0A074JFY4</accession>
<dbReference type="RefSeq" id="WP_038073642.1">
    <property type="nucleotide sequence ID" value="NZ_AUND01000002.1"/>
</dbReference>
<sequence length="170" mass="19418">MKRLGRKLGNGLGIGAEVVAAGMLAAIFLTFLYQITARYILGWSVGWTIELNLTLWLWLVLFSCAFVLRERDHVKFDLFFHAASPGRKKVFAILAAVAIVIAFAASLPASWDYVTFYKIKKSATLRWPLNYVYSIYIAFLVVMIARYGWRIVQILRGYDLSKDDRDILQD</sequence>
<keyword evidence="2 9" id="KW-0813">Transport</keyword>
<dbReference type="Pfam" id="PF04290">
    <property type="entry name" value="DctQ"/>
    <property type="match status" value="1"/>
</dbReference>
<evidence type="ECO:0000256" key="2">
    <source>
        <dbReference type="ARBA" id="ARBA00022448"/>
    </source>
</evidence>
<protein>
    <recommendedName>
        <fullName evidence="9">TRAP transporter small permease protein</fullName>
    </recommendedName>
</protein>
<comment type="similarity">
    <text evidence="8 9">Belongs to the TRAP transporter small permease family.</text>
</comment>
<keyword evidence="12" id="KW-1185">Reference proteome</keyword>
<dbReference type="EMBL" id="AUND01000002">
    <property type="protein sequence ID" value="KEO55424.1"/>
    <property type="molecule type" value="Genomic_DNA"/>
</dbReference>
<evidence type="ECO:0000256" key="1">
    <source>
        <dbReference type="ARBA" id="ARBA00004429"/>
    </source>
</evidence>
<evidence type="ECO:0000313" key="12">
    <source>
        <dbReference type="Proteomes" id="UP000027432"/>
    </source>
</evidence>
<gene>
    <name evidence="11" type="ORF">TP2_15395</name>
</gene>
<keyword evidence="4 9" id="KW-0997">Cell inner membrane</keyword>
<comment type="caution">
    <text evidence="11">The sequence shown here is derived from an EMBL/GenBank/DDBJ whole genome shotgun (WGS) entry which is preliminary data.</text>
</comment>
<feature type="transmembrane region" description="Helical" evidence="9">
    <location>
        <begin position="90"/>
        <end position="111"/>
    </location>
</feature>
<feature type="transmembrane region" description="Helical" evidence="9">
    <location>
        <begin position="53"/>
        <end position="69"/>
    </location>
</feature>
<evidence type="ECO:0000256" key="7">
    <source>
        <dbReference type="ARBA" id="ARBA00023136"/>
    </source>
</evidence>
<reference evidence="11 12" key="1">
    <citation type="submission" date="2013-07" db="EMBL/GenBank/DDBJ databases">
        <title>Thioclava pacifica DSM 10166 Genome Sequencing.</title>
        <authorList>
            <person name="Lai Q."/>
            <person name="Shao Z."/>
        </authorList>
    </citation>
    <scope>NUCLEOTIDE SEQUENCE [LARGE SCALE GENOMIC DNA]</scope>
    <source>
        <strain evidence="11 12">DSM 10166</strain>
    </source>
</reference>
<dbReference type="AlphaFoldDB" id="A0A074JFY4"/>
<feature type="transmembrane region" description="Helical" evidence="9">
    <location>
        <begin position="131"/>
        <end position="149"/>
    </location>
</feature>
<dbReference type="InterPro" id="IPR055348">
    <property type="entry name" value="DctQ"/>
</dbReference>
<evidence type="ECO:0000256" key="5">
    <source>
        <dbReference type="ARBA" id="ARBA00022692"/>
    </source>
</evidence>
<dbReference type="eggNOG" id="COG3090">
    <property type="taxonomic scope" value="Bacteria"/>
</dbReference>
<evidence type="ECO:0000256" key="8">
    <source>
        <dbReference type="ARBA" id="ARBA00038436"/>
    </source>
</evidence>
<dbReference type="STRING" id="1353537.TP2_15395"/>
<dbReference type="OrthoDB" id="4250245at2"/>
<dbReference type="PANTHER" id="PTHR35011:SF2">
    <property type="entry name" value="2,3-DIKETO-L-GULONATE TRAP TRANSPORTER SMALL PERMEASE PROTEIN YIAM"/>
    <property type="match status" value="1"/>
</dbReference>
<proteinExistence type="inferred from homology"/>
<comment type="subcellular location">
    <subcellularLocation>
        <location evidence="1 9">Cell inner membrane</location>
        <topology evidence="1 9">Multi-pass membrane protein</topology>
    </subcellularLocation>
</comment>
<dbReference type="InterPro" id="IPR007387">
    <property type="entry name" value="TRAP_DctQ"/>
</dbReference>
<evidence type="ECO:0000256" key="3">
    <source>
        <dbReference type="ARBA" id="ARBA00022475"/>
    </source>
</evidence>
<keyword evidence="7 9" id="KW-0472">Membrane</keyword>
<name>A0A074JFY4_9RHOB</name>
<comment type="subunit">
    <text evidence="9">The complex comprises the extracytoplasmic solute receptor protein and the two transmembrane proteins.</text>
</comment>
<dbReference type="Proteomes" id="UP000027432">
    <property type="component" value="Unassembled WGS sequence"/>
</dbReference>